<dbReference type="InterPro" id="IPR043604">
    <property type="entry name" value="DUF883_N"/>
</dbReference>
<name>A0A011QJ82_ACCRE</name>
<feature type="transmembrane region" description="Helical" evidence="8">
    <location>
        <begin position="86"/>
        <end position="104"/>
    </location>
</feature>
<evidence type="ECO:0000256" key="8">
    <source>
        <dbReference type="SAM" id="Phobius"/>
    </source>
</evidence>
<feature type="domain" description="DUF883" evidence="10">
    <location>
        <begin position="78"/>
        <end position="107"/>
    </location>
</feature>
<dbReference type="Proteomes" id="UP000022141">
    <property type="component" value="Unassembled WGS sequence"/>
</dbReference>
<evidence type="ECO:0000259" key="9">
    <source>
        <dbReference type="Pfam" id="PF05957"/>
    </source>
</evidence>
<evidence type="ECO:0000259" key="10">
    <source>
        <dbReference type="Pfam" id="PF19029"/>
    </source>
</evidence>
<evidence type="ECO:0000256" key="6">
    <source>
        <dbReference type="ARBA" id="ARBA00022989"/>
    </source>
</evidence>
<evidence type="ECO:0000256" key="1">
    <source>
        <dbReference type="ARBA" id="ARBA00004377"/>
    </source>
</evidence>
<dbReference type="AlphaFoldDB" id="A0A011QJ82"/>
<comment type="subcellular location">
    <subcellularLocation>
        <location evidence="1">Cell inner membrane</location>
        <topology evidence="1">Single-pass membrane protein</topology>
    </subcellularLocation>
</comment>
<evidence type="ECO:0000256" key="5">
    <source>
        <dbReference type="ARBA" id="ARBA00022692"/>
    </source>
</evidence>
<dbReference type="InterPro" id="IPR043605">
    <property type="entry name" value="DUF883_C"/>
</dbReference>
<organism evidence="11 12">
    <name type="scientific">Accumulibacter regalis</name>
    <dbReference type="NCBI Taxonomy" id="522306"/>
    <lineage>
        <taxon>Bacteria</taxon>
        <taxon>Pseudomonadati</taxon>
        <taxon>Pseudomonadota</taxon>
        <taxon>Betaproteobacteria</taxon>
        <taxon>Candidatus Accumulibacter</taxon>
    </lineage>
</organism>
<dbReference type="GO" id="GO:0043022">
    <property type="term" value="F:ribosome binding"/>
    <property type="evidence" value="ECO:0007669"/>
    <property type="project" value="InterPro"/>
</dbReference>
<evidence type="ECO:0000256" key="3">
    <source>
        <dbReference type="ARBA" id="ARBA00022475"/>
    </source>
</evidence>
<evidence type="ECO:0008006" key="13">
    <source>
        <dbReference type="Google" id="ProtNLM"/>
    </source>
</evidence>
<keyword evidence="12" id="KW-1185">Reference proteome</keyword>
<dbReference type="STRING" id="1454004.AW11_01792"/>
<keyword evidence="3" id="KW-1003">Cell membrane</keyword>
<dbReference type="PANTHER" id="PTHR35893:SF3">
    <property type="entry name" value="INNER MEMBRANE PROTEIN"/>
    <property type="match status" value="1"/>
</dbReference>
<evidence type="ECO:0000256" key="2">
    <source>
        <dbReference type="ARBA" id="ARBA00010423"/>
    </source>
</evidence>
<evidence type="ECO:0000313" key="12">
    <source>
        <dbReference type="Proteomes" id="UP000022141"/>
    </source>
</evidence>
<feature type="domain" description="DUF883" evidence="9">
    <location>
        <begin position="15"/>
        <end position="65"/>
    </location>
</feature>
<dbReference type="Pfam" id="PF19029">
    <property type="entry name" value="DUF883_C"/>
    <property type="match status" value="1"/>
</dbReference>
<sequence>MPDVNSEFSTASKQKLVSDMKIVVSDAEEILRATAGVAGEKMGDLRERIGESLRDAKLRLADAEVAVVDRTKAAARATDDFVHENPWRAVGVAAFVGLLLGALISRR</sequence>
<dbReference type="Pfam" id="PF05957">
    <property type="entry name" value="DUF883"/>
    <property type="match status" value="1"/>
</dbReference>
<keyword evidence="5 8" id="KW-0812">Transmembrane</keyword>
<comment type="caution">
    <text evidence="11">The sequence shown here is derived from an EMBL/GenBank/DDBJ whole genome shotgun (WGS) entry which is preliminary data.</text>
</comment>
<dbReference type="GO" id="GO:0005886">
    <property type="term" value="C:plasma membrane"/>
    <property type="evidence" value="ECO:0007669"/>
    <property type="project" value="UniProtKB-SubCell"/>
</dbReference>
<comment type="similarity">
    <text evidence="2">Belongs to the ElaB/YgaM/YqjD family.</text>
</comment>
<keyword evidence="7 8" id="KW-0472">Membrane</keyword>
<protein>
    <recommendedName>
        <fullName evidence="13">DUF883 domain-containing protein</fullName>
    </recommendedName>
</protein>
<dbReference type="PANTHER" id="PTHR35893">
    <property type="entry name" value="INNER MEMBRANE PROTEIN-RELATED"/>
    <property type="match status" value="1"/>
</dbReference>
<accession>A0A011QJ82</accession>
<dbReference type="InterPro" id="IPR010279">
    <property type="entry name" value="YqjD/ElaB"/>
</dbReference>
<dbReference type="EMBL" id="JEMY01000020">
    <property type="protein sequence ID" value="EXI89075.1"/>
    <property type="molecule type" value="Genomic_DNA"/>
</dbReference>
<dbReference type="PATRIC" id="fig|1454004.3.peg.1845"/>
<proteinExistence type="inferred from homology"/>
<dbReference type="eggNOG" id="COG4575">
    <property type="taxonomic scope" value="Bacteria"/>
</dbReference>
<reference evidence="11" key="1">
    <citation type="submission" date="2014-02" db="EMBL/GenBank/DDBJ databases">
        <title>Expanding our view of genomic diversity in Candidatus Accumulibacter clades.</title>
        <authorList>
            <person name="Skennerton C.T."/>
            <person name="Barr J.J."/>
            <person name="Slater F.R."/>
            <person name="Bond P.L."/>
            <person name="Tyson G.W."/>
        </authorList>
    </citation>
    <scope>NUCLEOTIDE SEQUENCE [LARGE SCALE GENOMIC DNA]</scope>
</reference>
<keyword evidence="4" id="KW-0997">Cell inner membrane</keyword>
<evidence type="ECO:0000313" key="11">
    <source>
        <dbReference type="EMBL" id="EXI89075.1"/>
    </source>
</evidence>
<evidence type="ECO:0000256" key="7">
    <source>
        <dbReference type="ARBA" id="ARBA00023136"/>
    </source>
</evidence>
<gene>
    <name evidence="11" type="ORF">AW11_01792</name>
</gene>
<evidence type="ECO:0000256" key="4">
    <source>
        <dbReference type="ARBA" id="ARBA00022519"/>
    </source>
</evidence>
<keyword evidence="6 8" id="KW-1133">Transmembrane helix</keyword>